<name>A0A2V3PU98_9BACT</name>
<evidence type="ECO:0000313" key="6">
    <source>
        <dbReference type="Proteomes" id="UP000247973"/>
    </source>
</evidence>
<evidence type="ECO:0000256" key="4">
    <source>
        <dbReference type="SAM" id="SignalP"/>
    </source>
</evidence>
<feature type="signal peptide" evidence="4">
    <location>
        <begin position="1"/>
        <end position="23"/>
    </location>
</feature>
<protein>
    <recommendedName>
        <fullName evidence="7">TonB dependent receptor</fullName>
    </recommendedName>
</protein>
<keyword evidence="4" id="KW-0732">Signal</keyword>
<keyword evidence="2" id="KW-0472">Membrane</keyword>
<evidence type="ECO:0000256" key="3">
    <source>
        <dbReference type="ARBA" id="ARBA00023237"/>
    </source>
</evidence>
<dbReference type="Gene3D" id="2.40.170.20">
    <property type="entry name" value="TonB-dependent receptor, beta-barrel domain"/>
    <property type="match status" value="1"/>
</dbReference>
<dbReference type="AlphaFoldDB" id="A0A2V3PU98"/>
<dbReference type="SUPFAM" id="SSF56935">
    <property type="entry name" value="Porins"/>
    <property type="match status" value="1"/>
</dbReference>
<keyword evidence="3" id="KW-0998">Cell outer membrane</keyword>
<reference evidence="5 6" key="1">
    <citation type="submission" date="2018-03" db="EMBL/GenBank/DDBJ databases">
        <title>Genomic Encyclopedia of Archaeal and Bacterial Type Strains, Phase II (KMG-II): from individual species to whole genera.</title>
        <authorList>
            <person name="Goeker M."/>
        </authorList>
    </citation>
    <scope>NUCLEOTIDE SEQUENCE [LARGE SCALE GENOMIC DNA]</scope>
    <source>
        <strain evidence="5 6">DSM 100214</strain>
    </source>
</reference>
<dbReference type="Proteomes" id="UP000247973">
    <property type="component" value="Unassembled WGS sequence"/>
</dbReference>
<dbReference type="GO" id="GO:0009279">
    <property type="term" value="C:cell outer membrane"/>
    <property type="evidence" value="ECO:0007669"/>
    <property type="project" value="UniProtKB-SubCell"/>
</dbReference>
<dbReference type="RefSeq" id="WP_110309692.1">
    <property type="nucleotide sequence ID" value="NZ_QICL01000003.1"/>
</dbReference>
<proteinExistence type="predicted"/>
<sequence length="589" mass="65731">MNTLYKTLFISTLGLSVASVNIAAQTAAKDTTLNRQVSLEREYTPTIQDASKINTLPALHEPAKKQYDIKFENSIPNTNITSHPIGDTGSGDIKTDIAFSKHRGYFLFGAGMYSNLDGAAGYRIVDSENDRFDLFATHNSTDGNIKYLNPNFLFDQAKAKNMENLIKAKYSHKFESLTWYLNGSFFNNTFNYYGNPYIFSSPNQDASIYEGFMKNNQGVNVIEAETGITSTEHSDAMYYSANVKYNNFTSKYGPDITTDGVSGSIFDAMVNIATPVQTDHKAGVEGGVFFQSFSNIDFLPLLNTDPFHNLTIFKAKPYYSIDGGDFKLSLGVNINWASDIQNKFVAAPSIKTSWNFDEKSLLYFNVGGGINDNNFVEMNRVNRYINPASRVFISQTLYDAQIGVRSGIVSGLEFDIFGGYKYTKDDHLFVPYNASSWGNVSEMLYANLGAGHFGGALKTKLIPSTDLSLKATGYFYNVSKYTLTDNAPDKKEAWGLPTLTFDFNADFSFIDNLTLSVNYIFEGGRKAYVNNTSSNMANINELNIKGSYNILDWLTFFVRANNIMNQKYERQYGYTNQGINAMGGISLKF</sequence>
<feature type="chain" id="PRO_5016014897" description="TonB dependent receptor" evidence="4">
    <location>
        <begin position="24"/>
        <end position="589"/>
    </location>
</feature>
<dbReference type="OrthoDB" id="1264254at2"/>
<comment type="caution">
    <text evidence="5">The sequence shown here is derived from an EMBL/GenBank/DDBJ whole genome shotgun (WGS) entry which is preliminary data.</text>
</comment>
<dbReference type="EMBL" id="QICL01000003">
    <property type="protein sequence ID" value="PXV67562.1"/>
    <property type="molecule type" value="Genomic_DNA"/>
</dbReference>
<evidence type="ECO:0000256" key="1">
    <source>
        <dbReference type="ARBA" id="ARBA00004442"/>
    </source>
</evidence>
<gene>
    <name evidence="5" type="ORF">CLV62_103236</name>
</gene>
<evidence type="ECO:0008006" key="7">
    <source>
        <dbReference type="Google" id="ProtNLM"/>
    </source>
</evidence>
<keyword evidence="6" id="KW-1185">Reference proteome</keyword>
<evidence type="ECO:0000313" key="5">
    <source>
        <dbReference type="EMBL" id="PXV67562.1"/>
    </source>
</evidence>
<accession>A0A2V3PU98</accession>
<dbReference type="InterPro" id="IPR036942">
    <property type="entry name" value="Beta-barrel_TonB_sf"/>
</dbReference>
<organism evidence="5 6">
    <name type="scientific">Dysgonomonas alginatilytica</name>
    <dbReference type="NCBI Taxonomy" id="1605892"/>
    <lineage>
        <taxon>Bacteria</taxon>
        <taxon>Pseudomonadati</taxon>
        <taxon>Bacteroidota</taxon>
        <taxon>Bacteroidia</taxon>
        <taxon>Bacteroidales</taxon>
        <taxon>Dysgonomonadaceae</taxon>
        <taxon>Dysgonomonas</taxon>
    </lineage>
</organism>
<comment type="subcellular location">
    <subcellularLocation>
        <location evidence="1">Cell outer membrane</location>
    </subcellularLocation>
</comment>
<evidence type="ECO:0000256" key="2">
    <source>
        <dbReference type="ARBA" id="ARBA00023136"/>
    </source>
</evidence>